<protein>
    <recommendedName>
        <fullName evidence="6">Required for respiratory growth protein 7, mitochondrial</fullName>
    </recommendedName>
</protein>
<dbReference type="PANTHER" id="PTHR28133:SF1">
    <property type="entry name" value="REQUIRED FOR RESPIRATORY GROWTH PROTEIN 7, MITOCHONDRIAL"/>
    <property type="match status" value="1"/>
</dbReference>
<evidence type="ECO:0000256" key="3">
    <source>
        <dbReference type="SAM" id="MobiDB-lite"/>
    </source>
</evidence>
<dbReference type="RefSeq" id="XP_066637675.1">
    <property type="nucleotide sequence ID" value="XM_066772396.1"/>
</dbReference>
<organism evidence="4 5">
    <name type="scientific">Diplodia seriata</name>
    <dbReference type="NCBI Taxonomy" id="420778"/>
    <lineage>
        <taxon>Eukaryota</taxon>
        <taxon>Fungi</taxon>
        <taxon>Dikarya</taxon>
        <taxon>Ascomycota</taxon>
        <taxon>Pezizomycotina</taxon>
        <taxon>Dothideomycetes</taxon>
        <taxon>Dothideomycetes incertae sedis</taxon>
        <taxon>Botryosphaeriales</taxon>
        <taxon>Botryosphaeriaceae</taxon>
        <taxon>Diplodia</taxon>
    </lineage>
</organism>
<feature type="compositionally biased region" description="Low complexity" evidence="3">
    <location>
        <begin position="319"/>
        <end position="328"/>
    </location>
</feature>
<feature type="compositionally biased region" description="Basic residues" evidence="3">
    <location>
        <begin position="396"/>
        <end position="406"/>
    </location>
</feature>
<dbReference type="PANTHER" id="PTHR28133">
    <property type="entry name" value="REQUIRED FOR RESPIRATORY GROWTH PROTEIN 7, MITOCHONDRIAL"/>
    <property type="match status" value="1"/>
</dbReference>
<comment type="subcellular location">
    <subcellularLocation>
        <location evidence="1">Mitochondrion</location>
    </subcellularLocation>
</comment>
<sequence length="413" mass="45186">MRPPLLLRSFKPPLLWPILTPTRGAASSSSKKKTSATTEPAIAPGSEHHHDLPSFLAYASRVNLEPNRSVYVGTHYEYTVAATLKRLGFRLTRTGRASDFGIDLLGTWHLPIPKTTRTKRRIAVASDDGAGGDDDSSRSRDGSQAPLRVLVQCKASNTILNPKNVRELEGAFTGAPARWREEDFLGLLATTKKATKGVMEALGRSRWPMGFLKVEPDGRVEQFLWNASARARGLEGLGVTLRYMVDERNEDGQVKSDIALTWLGRPLPYVDLTEEAEALPALQMKIADIVEEEASDTAPEGVEEKPEKKKRGKSRKGATDTASETSSEGAEEPPEKKKRGGRPKKKAPEPASDVASETSSEALAEKPEKKKRSRTKKEAPETSPEVSSGDIEGKSEKKKAGRPKKKKDADDEV</sequence>
<keyword evidence="5" id="KW-1185">Reference proteome</keyword>
<dbReference type="Proteomes" id="UP001430584">
    <property type="component" value="Unassembled WGS sequence"/>
</dbReference>
<feature type="region of interest" description="Disordered" evidence="3">
    <location>
        <begin position="21"/>
        <end position="48"/>
    </location>
</feature>
<dbReference type="EMBL" id="JAJVCZ030000001">
    <property type="protein sequence ID" value="KAL0264935.1"/>
    <property type="molecule type" value="Genomic_DNA"/>
</dbReference>
<evidence type="ECO:0000313" key="4">
    <source>
        <dbReference type="EMBL" id="KAL0264935.1"/>
    </source>
</evidence>
<proteinExistence type="predicted"/>
<name>A0ABR3CWM1_9PEZI</name>
<comment type="caution">
    <text evidence="4">The sequence shown here is derived from an EMBL/GenBank/DDBJ whole genome shotgun (WGS) entry which is preliminary data.</text>
</comment>
<accession>A0ABR3CWM1</accession>
<reference evidence="4 5" key="1">
    <citation type="submission" date="2024-02" db="EMBL/GenBank/DDBJ databases">
        <title>De novo assembly and annotation of 12 fungi associated with fruit tree decline syndrome in Ontario, Canada.</title>
        <authorList>
            <person name="Sulman M."/>
            <person name="Ellouze W."/>
            <person name="Ilyukhin E."/>
        </authorList>
    </citation>
    <scope>NUCLEOTIDE SEQUENCE [LARGE SCALE GENOMIC DNA]</scope>
    <source>
        <strain evidence="4 5">FDS-637</strain>
    </source>
</reference>
<feature type="compositionally biased region" description="Basic residues" evidence="3">
    <location>
        <begin position="336"/>
        <end position="345"/>
    </location>
</feature>
<feature type="region of interest" description="Disordered" evidence="3">
    <location>
        <begin position="293"/>
        <end position="413"/>
    </location>
</feature>
<dbReference type="Pfam" id="PF10356">
    <property type="entry name" value="RRG7"/>
    <property type="match status" value="1"/>
</dbReference>
<dbReference type="InterPro" id="IPR018828">
    <property type="entry name" value="RRG7"/>
</dbReference>
<evidence type="ECO:0008006" key="6">
    <source>
        <dbReference type="Google" id="ProtNLM"/>
    </source>
</evidence>
<evidence type="ECO:0000256" key="1">
    <source>
        <dbReference type="ARBA" id="ARBA00004173"/>
    </source>
</evidence>
<keyword evidence="2" id="KW-0496">Mitochondrion</keyword>
<dbReference type="GeneID" id="92004974"/>
<feature type="region of interest" description="Disordered" evidence="3">
    <location>
        <begin position="119"/>
        <end position="143"/>
    </location>
</feature>
<evidence type="ECO:0000256" key="2">
    <source>
        <dbReference type="ARBA" id="ARBA00023128"/>
    </source>
</evidence>
<gene>
    <name evidence="4" type="ORF">SLS55_000889</name>
</gene>
<evidence type="ECO:0000313" key="5">
    <source>
        <dbReference type="Proteomes" id="UP001430584"/>
    </source>
</evidence>